<evidence type="ECO:0000313" key="9">
    <source>
        <dbReference type="EMBL" id="RNA28958.1"/>
    </source>
</evidence>
<keyword evidence="5 7" id="KW-0539">Nucleus</keyword>
<evidence type="ECO:0000313" key="10">
    <source>
        <dbReference type="Proteomes" id="UP000276133"/>
    </source>
</evidence>
<comment type="function">
    <text evidence="7">Involved in nucleolar processing of pre-18S ribosomal RNA.</text>
</comment>
<keyword evidence="3 7" id="KW-0690">Ribosome biogenesis</keyword>
<evidence type="ECO:0000256" key="3">
    <source>
        <dbReference type="ARBA" id="ARBA00022517"/>
    </source>
</evidence>
<dbReference type="GO" id="GO:0000462">
    <property type="term" value="P:maturation of SSU-rRNA from tricistronic rRNA transcript (SSU-rRNA, 5.8S rRNA, LSU-rRNA)"/>
    <property type="evidence" value="ECO:0007669"/>
    <property type="project" value="TreeGrafter"/>
</dbReference>
<dbReference type="InterPro" id="IPR040191">
    <property type="entry name" value="UTP10"/>
</dbReference>
<evidence type="ECO:0000256" key="1">
    <source>
        <dbReference type="ARBA" id="ARBA00004604"/>
    </source>
</evidence>
<dbReference type="InterPro" id="IPR012954">
    <property type="entry name" value="BP28_C_dom"/>
</dbReference>
<gene>
    <name evidence="9" type="ORF">BpHYR1_025758</name>
</gene>
<feature type="domain" description="BP28 C-terminal" evidence="8">
    <location>
        <begin position="2119"/>
        <end position="2286"/>
    </location>
</feature>
<evidence type="ECO:0000256" key="4">
    <source>
        <dbReference type="ARBA" id="ARBA00022552"/>
    </source>
</evidence>
<dbReference type="SUPFAM" id="SSF48371">
    <property type="entry name" value="ARM repeat"/>
    <property type="match status" value="2"/>
</dbReference>
<evidence type="ECO:0000256" key="6">
    <source>
        <dbReference type="ARBA" id="ARBA00023274"/>
    </source>
</evidence>
<dbReference type="Proteomes" id="UP000276133">
    <property type="component" value="Unassembled WGS sequence"/>
</dbReference>
<dbReference type="PANTHER" id="PTHR13457:SF1">
    <property type="entry name" value="HEAT REPEAT-CONTAINING PROTEIN 1"/>
    <property type="match status" value="1"/>
</dbReference>
<dbReference type="GO" id="GO:0045943">
    <property type="term" value="P:positive regulation of transcription by RNA polymerase I"/>
    <property type="evidence" value="ECO:0007669"/>
    <property type="project" value="TreeGrafter"/>
</dbReference>
<reference evidence="9 10" key="1">
    <citation type="journal article" date="2018" name="Sci. Rep.">
        <title>Genomic signatures of local adaptation to the degree of environmental predictability in rotifers.</title>
        <authorList>
            <person name="Franch-Gras L."/>
            <person name="Hahn C."/>
            <person name="Garcia-Roger E.M."/>
            <person name="Carmona M.J."/>
            <person name="Serra M."/>
            <person name="Gomez A."/>
        </authorList>
    </citation>
    <scope>NUCLEOTIDE SEQUENCE [LARGE SCALE GENOMIC DNA]</scope>
    <source>
        <strain evidence="9">HYR1</strain>
    </source>
</reference>
<keyword evidence="10" id="KW-1185">Reference proteome</keyword>
<dbReference type="InterPro" id="IPR016024">
    <property type="entry name" value="ARM-type_fold"/>
</dbReference>
<dbReference type="InterPro" id="IPR056473">
    <property type="entry name" value="HEAT_Utp10/HEAT1"/>
</dbReference>
<organism evidence="9 10">
    <name type="scientific">Brachionus plicatilis</name>
    <name type="common">Marine rotifer</name>
    <name type="synonym">Brachionus muelleri</name>
    <dbReference type="NCBI Taxonomy" id="10195"/>
    <lineage>
        <taxon>Eukaryota</taxon>
        <taxon>Metazoa</taxon>
        <taxon>Spiralia</taxon>
        <taxon>Gnathifera</taxon>
        <taxon>Rotifera</taxon>
        <taxon>Eurotatoria</taxon>
        <taxon>Monogononta</taxon>
        <taxon>Pseudotrocha</taxon>
        <taxon>Ploima</taxon>
        <taxon>Brachionidae</taxon>
        <taxon>Brachionus</taxon>
    </lineage>
</organism>
<dbReference type="OrthoDB" id="31183at2759"/>
<comment type="caution">
    <text evidence="9">The sequence shown here is derived from an EMBL/GenBank/DDBJ whole genome shotgun (WGS) entry which is preliminary data.</text>
</comment>
<proteinExistence type="inferred from homology"/>
<sequence>MPKVTSLSEQLKRLQVPQTNVLNSINDNRRVSFLYDPKEAANLDSEAVFSIATNGLEQLKAIDHETFESFELTLFNSTSLSFERGIQTKQVNEQLNKEIRRFLIHLSPYFMLKPAHKTLEWLVYRYQVHIYNINDLFMCILPYHETNFFVRALQLIDFKSSDAKLWSWLEENQKHGVQVASSSLATHVFSDLSFFNFLIDYLNEAISIFADDDSLQSETQKKHWNKNLNFTLSFMCKTLLQSVKNLSDCSRGKNSNKIEESFFAQLLPLLFAGFKSTFVPYKQTSYLVASFLFEKFRFTTEAVNKTLFALTKGLSLLRDSDLSAEGLDCLKSAILSICLITQSQYEPSNSSLMNKNFLKKLVKNFSQPKMLAMLLSTIDDLNQNYCVDKFLKCFTSRLLFELLEEDAKTNLNLTIDLDSNEADVDEIRQNDSNGFYKCLSGLCSLLNLNRMPSLVESLIEQLFSKSVISQTAMSNLLIDYHLIDLIKKFETKYPIQFDSVLNKFLLNLDKPTRSKFLNFLSTKFKSLTLKSVFKYHEIESDLSLLLSLNHQNENVRASGMAHLLKLVSSDPKLEPEFVKSQIEVKFRGESSSKVYREILNFGALLLNYFPLETLVNNEEFLLKIFTNRIYPRTLDQDEINEETKQNLVDMASQWSTCRSILIDLYFNEMFKLYPEKNFFNLFLNVSANLFQLNCPKLIDDIKTTQYYKKLQSQVQAEPSVTPITKKFYSVTSSITVTKLYPDHDELVNENFETFLQLSVKHLLVSKDNNCVNQPECFDQLSCSLTSGTKTGLSLVDFYAFEISTRLATQCLFFQNSQYFLNIALNLLKYFTKFINVKKSKAEVLNSEPKSKHVTLVEYLKVISKSSIKNFTTLALMYSQLFKSISTQISNFVNTNSKIEIENVFVRLYLHLCEELESRASIFSPIVDKFITSSCFSSHISHTPTHTPTKSTNGTSQMPTTGSFYQFVFKFLLTESPCRVQTVTLLNQHLNDFINFSKKIDHKLLDSYVLVLTWTLTSQDPRLRQKTLLLLDELCKGLDESCAWKSWLKKLLKHRQEIEIDGADYVRTKSLNKIFASDCQFVDLVHKNLELSVNKLKNTHLFAQFSSARDSESDSECHILVKFKHMILDLCKNVKEDHKVKLLNVLFQILVQLLTESDALVCSKDADLVENNKKIINVVSSEFILTAKSANFFNQNDKCFDYLIGYLNNKNLDASAGFVRCFKMVLVSKLGQHVEFFKLLDAKKQFEFMSCLFDSWLFNSSKPVEESLKTGQEIQQNTEYLEQIKMSLINFDLSANHLVYLLNTKANLEIQKSEVTTTKEMKKQLHSDNVNAKQINWRSLRLVLELVQSNLVKKENSMEVDGQEASDDFIALIPYLFLVLESIETTFLIEQSHDKHEDFLYFEISSLNSLLQIYKLNKLENRSKLDQSKFNIELLMQILQTKRDTEDRLNVQQHILILLSEIAAIFPEKVLEHVLIMFVFVGNKLARKDDSYSFQIISLIIKSILPAIVDSINSAPQPQETLTGANRLVSTVNVLKRHEKQLPYVSSLVCKILQSFVVALPHIPAHRKAIIFDQLMSIIGLNDYLWITIVQAIDHYLVQSSDLMDFSQNLEKFQTKQQQLLANRSLSSDEVSKNEKKLRDTLKSCLNSMISLHVQFEPMQLVQSSVFLVAFLTKYLTSLFTLATHLATNSKDERKKIYSHLACQLDNYNLLQMKYLAYNLLTFVSDLLVSDTLVSKLADFYESKTFDQHLHSALFEKLLENILLLILKLSQVVGNFEQAAKSQTLLQDVKKFHKALMNKSYDLLERLINLLDSKKFCQVIKNLIKHESMQIRRRSLSLLNNKLRKNEPSNEETTLMITMIDDLLSSIQLTKAEQISSIDVEINNQTVLFSIKLLCKRIGEQNPLAFAKVLKFLSDNLIDLKLYINDHLIQNSNLLSSVLLCIGEVCLKLKSNSLPYLNQIMTFTLAILDLVQSKICPIDQDLVDDYNWKVCAKSPKSENKFKHYELLAISCVTCVLKIVQNMSNFLSPFLKKVVHLSCSLSHLVRLGVSESGSSPANIELKLTQLRLALTKQVPLRLLAPILAEQSAGLMDSKDGEHKMKIKHVEFYMQIARMAIQNSNHEDLISNLKLLRSMFMSLFELRSASIRLCRGSKVSKKKQSLEAFLSQEISRYEEFVIGAFVELTFKLSEDLFKPIFFKVYEWATCNNPPKDRLITFYRITWRLSDKLKNLFVIFAPQFTQNAADLLNQLNCSKVEEKFFDQVKEKENILLNGIVDTLANVFLNDSQRSYVNKERFNVVMEPLVDQIENEIEFDEYQGYILKHLGPCIANLAYCVVNDEGLLRKFNYQLLLKTKHNSVQVRLAALDVLNMFCKRVGDVYNAFLSETVPFLAELMEDPVEEVEDKVQFVIKELEDILGESLQSHFG</sequence>
<dbReference type="SMART" id="SM01036">
    <property type="entry name" value="BP28CT"/>
    <property type="match status" value="1"/>
</dbReference>
<protein>
    <recommendedName>
        <fullName evidence="7">HEAT repeat-containing protein 1</fullName>
    </recommendedName>
</protein>
<dbReference type="GO" id="GO:0030515">
    <property type="term" value="F:snoRNA binding"/>
    <property type="evidence" value="ECO:0007669"/>
    <property type="project" value="TreeGrafter"/>
</dbReference>
<dbReference type="GO" id="GO:0030686">
    <property type="term" value="C:90S preribosome"/>
    <property type="evidence" value="ECO:0007669"/>
    <property type="project" value="TreeGrafter"/>
</dbReference>
<keyword evidence="4 7" id="KW-0698">rRNA processing</keyword>
<comment type="similarity">
    <text evidence="2 7">Belongs to the HEATR1/UTP10 family.</text>
</comment>
<evidence type="ECO:0000256" key="7">
    <source>
        <dbReference type="RuleBase" id="RU367065"/>
    </source>
</evidence>
<dbReference type="GO" id="GO:0032040">
    <property type="term" value="C:small-subunit processome"/>
    <property type="evidence" value="ECO:0007669"/>
    <property type="project" value="TreeGrafter"/>
</dbReference>
<dbReference type="GO" id="GO:0034455">
    <property type="term" value="C:t-UTP complex"/>
    <property type="evidence" value="ECO:0007669"/>
    <property type="project" value="TreeGrafter"/>
</dbReference>
<keyword evidence="6 7" id="KW-0687">Ribonucleoprotein</keyword>
<dbReference type="Pfam" id="PF08146">
    <property type="entry name" value="BP28CT"/>
    <property type="match status" value="1"/>
</dbReference>
<name>A0A3M7RZZ8_BRAPC</name>
<evidence type="ECO:0000256" key="2">
    <source>
        <dbReference type="ARBA" id="ARBA00010559"/>
    </source>
</evidence>
<comment type="subcellular location">
    <subcellularLocation>
        <location evidence="1 7">Nucleus</location>
        <location evidence="1 7">Nucleolus</location>
    </subcellularLocation>
</comment>
<evidence type="ECO:0000259" key="8">
    <source>
        <dbReference type="SMART" id="SM01036"/>
    </source>
</evidence>
<accession>A0A3M7RZZ8</accession>
<dbReference type="EMBL" id="REGN01002303">
    <property type="protein sequence ID" value="RNA28958.1"/>
    <property type="molecule type" value="Genomic_DNA"/>
</dbReference>
<dbReference type="STRING" id="10195.A0A3M7RZZ8"/>
<evidence type="ECO:0000256" key="5">
    <source>
        <dbReference type="ARBA" id="ARBA00023242"/>
    </source>
</evidence>
<dbReference type="Pfam" id="PF23243">
    <property type="entry name" value="HEAT_HEATR1"/>
    <property type="match status" value="1"/>
</dbReference>
<dbReference type="PANTHER" id="PTHR13457">
    <property type="entry name" value="BAP28"/>
    <property type="match status" value="1"/>
</dbReference>